<evidence type="ECO:0000256" key="3">
    <source>
        <dbReference type="PROSITE-ProRule" id="PRU00023"/>
    </source>
</evidence>
<evidence type="ECO:0000313" key="5">
    <source>
        <dbReference type="Proteomes" id="UP000772434"/>
    </source>
</evidence>
<keyword evidence="2 3" id="KW-0040">ANK repeat</keyword>
<feature type="repeat" description="ANK" evidence="3">
    <location>
        <begin position="359"/>
        <end position="392"/>
    </location>
</feature>
<protein>
    <submittedName>
        <fullName evidence="4">Ankyrin repeat-containing domain protein</fullName>
    </submittedName>
</protein>
<dbReference type="Pfam" id="PF12796">
    <property type="entry name" value="Ank_2"/>
    <property type="match status" value="2"/>
</dbReference>
<dbReference type="AlphaFoldDB" id="A0A9P5PJB9"/>
<reference evidence="4" key="1">
    <citation type="submission" date="2020-11" db="EMBL/GenBank/DDBJ databases">
        <authorList>
            <consortium name="DOE Joint Genome Institute"/>
            <person name="Ahrendt S."/>
            <person name="Riley R."/>
            <person name="Andreopoulos W."/>
            <person name="Labutti K."/>
            <person name="Pangilinan J."/>
            <person name="Ruiz-Duenas F.J."/>
            <person name="Barrasa J.M."/>
            <person name="Sanchez-Garcia M."/>
            <person name="Camarero S."/>
            <person name="Miyauchi S."/>
            <person name="Serrano A."/>
            <person name="Linde D."/>
            <person name="Babiker R."/>
            <person name="Drula E."/>
            <person name="Ayuso-Fernandez I."/>
            <person name="Pacheco R."/>
            <person name="Padilla G."/>
            <person name="Ferreira P."/>
            <person name="Barriuso J."/>
            <person name="Kellner H."/>
            <person name="Castanera R."/>
            <person name="Alfaro M."/>
            <person name="Ramirez L."/>
            <person name="Pisabarro A.G."/>
            <person name="Kuo A."/>
            <person name="Tritt A."/>
            <person name="Lipzen A."/>
            <person name="He G."/>
            <person name="Yan M."/>
            <person name="Ng V."/>
            <person name="Cullen D."/>
            <person name="Martin F."/>
            <person name="Rosso M.-N."/>
            <person name="Henrissat B."/>
            <person name="Hibbett D."/>
            <person name="Martinez A.T."/>
            <person name="Grigoriev I.V."/>
        </authorList>
    </citation>
    <scope>NUCLEOTIDE SEQUENCE</scope>
    <source>
        <strain evidence="4">AH 40177</strain>
    </source>
</reference>
<feature type="repeat" description="ANK" evidence="3">
    <location>
        <begin position="136"/>
        <end position="168"/>
    </location>
</feature>
<dbReference type="SUPFAM" id="SSF48403">
    <property type="entry name" value="Ankyrin repeat"/>
    <property type="match status" value="1"/>
</dbReference>
<dbReference type="PANTHER" id="PTHR24198:SF165">
    <property type="entry name" value="ANKYRIN REPEAT-CONTAINING PROTEIN-RELATED"/>
    <property type="match status" value="1"/>
</dbReference>
<keyword evidence="1" id="KW-0677">Repeat</keyword>
<dbReference type="InterPro" id="IPR036770">
    <property type="entry name" value="Ankyrin_rpt-contain_sf"/>
</dbReference>
<dbReference type="InterPro" id="IPR002110">
    <property type="entry name" value="Ankyrin_rpt"/>
</dbReference>
<accession>A0A9P5PJB9</accession>
<dbReference type="Proteomes" id="UP000772434">
    <property type="component" value="Unassembled WGS sequence"/>
</dbReference>
<name>A0A9P5PJB9_9AGAR</name>
<dbReference type="EMBL" id="JADNRY010000123">
    <property type="protein sequence ID" value="KAF9064438.1"/>
    <property type="molecule type" value="Genomic_DNA"/>
</dbReference>
<dbReference type="SMART" id="SM00248">
    <property type="entry name" value="ANK"/>
    <property type="match status" value="6"/>
</dbReference>
<evidence type="ECO:0000313" key="4">
    <source>
        <dbReference type="EMBL" id="KAF9064438.1"/>
    </source>
</evidence>
<sequence>MTFPYSSNVSSDNFGLQALALSADDEGVLDALDAGANVNATDASGRTALMCAIAGLHWSDISVSHDESFMTPSRLRVIDTLLRRPEISLFTMNAPQHAFNDTTPLGMAVWLDMPEAVRVLLDASLDSVAVDSRDLHGSTPLMYAARDNHVETVKLLLQHGARPDLRALNYRTAIQYALSHPQVLYMCETMLRQHRMHEWKTTNKSGVLAESEELRQAVSSLPPTQILDGPLPTFATHSLNQTTDTILQYLRSDIPALCSTLFSIPSSTHAPVLLVNNRDGNGWSPVHHCASMPEPSVRALDTLYCAGADVALFTEHEQYTALHCFAFSAHTQCSSDALYQFVYHLVHDLRAPMSAQDKQGNTCIHLAAEHGHSLEVLKALLKCDTSNTVRDLRNFKGLTALEVAQSQFRIAFGNIVELSRPESSLSINTLRPGQCPIESHLEPEYASGWAPLSLLSLPSTSDFDVIGAASQLIDNLRISSPSIHHSTDVRHIKHLDSLIIEMDQLQRATIGHFRARIKEISELMKDVENDSQDTCVFLDSTLHTVKAKFQEYGLLWSQTRVSEDSELTCFSGRSSTMSSKSLKCKSTPSIIDSTCADAPNLDTPKKSSGSTASRFVAWIKRKSSANALSKASPPSPTSSKKDVQIQTLNPVSDSKAPIVSALRTSPFALGVAGQDLQSLRESFISIRHLLDSAARSVSRAERILKRALKARRTMLIHLQKIEDDLFIRTTSLSAKSSLASMASVSTIASQVSTGNASFTGILAENDDEETRALRRLLLRKIDARYNGALDEIEKVAIWLRVVKDVVQGVKRRTYI</sequence>
<keyword evidence="5" id="KW-1185">Reference proteome</keyword>
<dbReference type="OrthoDB" id="539213at2759"/>
<organism evidence="4 5">
    <name type="scientific">Rhodocollybia butyracea</name>
    <dbReference type="NCBI Taxonomy" id="206335"/>
    <lineage>
        <taxon>Eukaryota</taxon>
        <taxon>Fungi</taxon>
        <taxon>Dikarya</taxon>
        <taxon>Basidiomycota</taxon>
        <taxon>Agaricomycotina</taxon>
        <taxon>Agaricomycetes</taxon>
        <taxon>Agaricomycetidae</taxon>
        <taxon>Agaricales</taxon>
        <taxon>Marasmiineae</taxon>
        <taxon>Omphalotaceae</taxon>
        <taxon>Rhodocollybia</taxon>
    </lineage>
</organism>
<comment type="caution">
    <text evidence="4">The sequence shown here is derived from an EMBL/GenBank/DDBJ whole genome shotgun (WGS) entry which is preliminary data.</text>
</comment>
<dbReference type="PROSITE" id="PS50297">
    <property type="entry name" value="ANK_REP_REGION"/>
    <property type="match status" value="1"/>
</dbReference>
<dbReference type="PROSITE" id="PS50088">
    <property type="entry name" value="ANK_REPEAT"/>
    <property type="match status" value="2"/>
</dbReference>
<dbReference type="Gene3D" id="1.25.40.20">
    <property type="entry name" value="Ankyrin repeat-containing domain"/>
    <property type="match status" value="2"/>
</dbReference>
<gene>
    <name evidence="4" type="ORF">BDP27DRAFT_1230504</name>
</gene>
<evidence type="ECO:0000256" key="2">
    <source>
        <dbReference type="ARBA" id="ARBA00023043"/>
    </source>
</evidence>
<evidence type="ECO:0000256" key="1">
    <source>
        <dbReference type="ARBA" id="ARBA00022737"/>
    </source>
</evidence>
<proteinExistence type="predicted"/>
<dbReference type="PANTHER" id="PTHR24198">
    <property type="entry name" value="ANKYRIN REPEAT AND PROTEIN KINASE DOMAIN-CONTAINING PROTEIN"/>
    <property type="match status" value="1"/>
</dbReference>